<organism evidence="2 3">
    <name type="scientific">Terrabacter ginsenosidimutans</name>
    <dbReference type="NCBI Taxonomy" id="490575"/>
    <lineage>
        <taxon>Bacteria</taxon>
        <taxon>Bacillati</taxon>
        <taxon>Actinomycetota</taxon>
        <taxon>Actinomycetes</taxon>
        <taxon>Micrococcales</taxon>
        <taxon>Intrasporangiaceae</taxon>
        <taxon>Terrabacter</taxon>
    </lineage>
</organism>
<protein>
    <submittedName>
        <fullName evidence="2">Uncharacterized protein</fullName>
    </submittedName>
</protein>
<dbReference type="Proteomes" id="UP001501468">
    <property type="component" value="Unassembled WGS sequence"/>
</dbReference>
<keyword evidence="1" id="KW-0472">Membrane</keyword>
<proteinExistence type="predicted"/>
<evidence type="ECO:0000313" key="3">
    <source>
        <dbReference type="Proteomes" id="UP001501468"/>
    </source>
</evidence>
<comment type="caution">
    <text evidence="2">The sequence shown here is derived from an EMBL/GenBank/DDBJ whole genome shotgun (WGS) entry which is preliminary data.</text>
</comment>
<evidence type="ECO:0000313" key="2">
    <source>
        <dbReference type="EMBL" id="GAA3718167.1"/>
    </source>
</evidence>
<sequence length="58" mass="6170">MQILTGITPFVTVFFALASLAVLLVVGAAGAFLVRNRSARRHSGAALLPYYRTLALGH</sequence>
<accession>A0ABP7EES2</accession>
<reference evidence="3" key="1">
    <citation type="journal article" date="2019" name="Int. J. Syst. Evol. Microbiol.">
        <title>The Global Catalogue of Microorganisms (GCM) 10K type strain sequencing project: providing services to taxonomists for standard genome sequencing and annotation.</title>
        <authorList>
            <consortium name="The Broad Institute Genomics Platform"/>
            <consortium name="The Broad Institute Genome Sequencing Center for Infectious Disease"/>
            <person name="Wu L."/>
            <person name="Ma J."/>
        </authorList>
    </citation>
    <scope>NUCLEOTIDE SEQUENCE [LARGE SCALE GENOMIC DNA]</scope>
    <source>
        <strain evidence="3">JCM 17125</strain>
    </source>
</reference>
<evidence type="ECO:0000256" key="1">
    <source>
        <dbReference type="SAM" id="Phobius"/>
    </source>
</evidence>
<feature type="transmembrane region" description="Helical" evidence="1">
    <location>
        <begin position="12"/>
        <end position="34"/>
    </location>
</feature>
<dbReference type="RefSeq" id="WP_344950515.1">
    <property type="nucleotide sequence ID" value="NZ_BAABDC010000008.1"/>
</dbReference>
<gene>
    <name evidence="2" type="ORF">GCM10022399_38370</name>
</gene>
<keyword evidence="3" id="KW-1185">Reference proteome</keyword>
<name>A0ABP7EES2_9MICO</name>
<dbReference type="EMBL" id="BAABDC010000008">
    <property type="protein sequence ID" value="GAA3718167.1"/>
    <property type="molecule type" value="Genomic_DNA"/>
</dbReference>
<keyword evidence="1" id="KW-1133">Transmembrane helix</keyword>
<keyword evidence="1" id="KW-0812">Transmembrane</keyword>